<sequence length="328" mass="38051">MFRRKKIVVTGGAGFIGSNLVLALNERGEERIIVVDHLTEGPKWKNLVGLKFLDYIERDHFLQLLEKDAFSDIGAIIHLGACSDTTVKDLRYLYENNYVYSQRLCAYALKKEIRFIYASSAATYGDGALGFVDDETLLDKLKPLNPYGFFKHLFDLWLYREGHLKKVVGLKYFNVFGDREFHKGEMRSVALKAYEQIKKEGKVKLFKSYDPRYEDGGQLRDFIYVKDAVDVTLFFLEHPEINGLFNVGTGKARSFKDLVYAVFKALNLSPQIEFVDMPEKLRKQYQYFTQADLTKLRKVGYNKSMRELEEAVREYVSFLEENSPYFLG</sequence>
<keyword evidence="1 4" id="KW-0521">NADP</keyword>
<accession>A0A832GQC1</accession>
<keyword evidence="3 4" id="KW-0119">Carbohydrate metabolism</keyword>
<dbReference type="NCBIfam" id="TIGR02197">
    <property type="entry name" value="heptose_epim"/>
    <property type="match status" value="1"/>
</dbReference>
<comment type="cofactor">
    <cofactor evidence="4">
        <name>NADP(+)</name>
        <dbReference type="ChEBI" id="CHEBI:58349"/>
    </cofactor>
    <text evidence="4">Binds 1 NADP(+) per subunit.</text>
</comment>
<feature type="binding site" evidence="4">
    <location>
        <position position="58"/>
    </location>
    <ligand>
        <name>NADP(+)</name>
        <dbReference type="ChEBI" id="CHEBI:58349"/>
    </ligand>
</feature>
<feature type="binding site" evidence="4">
    <location>
        <position position="192"/>
    </location>
    <ligand>
        <name>substrate</name>
    </ligand>
</feature>
<dbReference type="InterPro" id="IPR036291">
    <property type="entry name" value="NAD(P)-bd_dom_sf"/>
</dbReference>
<feature type="binding site" evidence="4">
    <location>
        <position position="185"/>
    </location>
    <ligand>
        <name>substrate</name>
    </ligand>
</feature>
<dbReference type="GO" id="GO:0008712">
    <property type="term" value="F:ADP-glyceromanno-heptose 6-epimerase activity"/>
    <property type="evidence" value="ECO:0007669"/>
    <property type="project" value="UniProtKB-UniRule"/>
</dbReference>
<feature type="binding site" evidence="4">
    <location>
        <begin position="79"/>
        <end position="83"/>
    </location>
    <ligand>
        <name>NADP(+)</name>
        <dbReference type="ChEBI" id="CHEBI:58349"/>
    </ligand>
</feature>
<keyword evidence="2 4" id="KW-0413">Isomerase</keyword>
<comment type="domain">
    <text evidence="4">Contains a large N-terminal NADP-binding domain, and a smaller C-terminal substrate-binding domain.</text>
</comment>
<feature type="domain" description="NAD-dependent epimerase/dehydratase" evidence="5">
    <location>
        <begin position="7"/>
        <end position="248"/>
    </location>
</feature>
<dbReference type="EC" id="5.1.3.20" evidence="4"/>
<feature type="binding site" evidence="4">
    <location>
        <position position="151"/>
    </location>
    <ligand>
        <name>NADP(+)</name>
        <dbReference type="ChEBI" id="CHEBI:58349"/>
    </ligand>
</feature>
<comment type="catalytic activity">
    <reaction evidence="4">
        <text>ADP-D-glycero-beta-D-manno-heptose = ADP-L-glycero-beta-D-manno-heptose</text>
        <dbReference type="Rhea" id="RHEA:17577"/>
        <dbReference type="ChEBI" id="CHEBI:59967"/>
        <dbReference type="ChEBI" id="CHEBI:61506"/>
        <dbReference type="EC" id="5.1.3.20"/>
    </reaction>
</comment>
<feature type="active site" description="Proton acceptor" evidence="4">
    <location>
        <position position="147"/>
    </location>
</feature>
<dbReference type="InterPro" id="IPR001509">
    <property type="entry name" value="Epimerase_deHydtase"/>
</dbReference>
<dbReference type="SUPFAM" id="SSF51735">
    <property type="entry name" value="NAD(P)-binding Rossmann-fold domains"/>
    <property type="match status" value="1"/>
</dbReference>
<evidence type="ECO:0000256" key="1">
    <source>
        <dbReference type="ARBA" id="ARBA00022857"/>
    </source>
</evidence>
<comment type="caution">
    <text evidence="6">The sequence shown here is derived from an EMBL/GenBank/DDBJ whole genome shotgun (WGS) entry which is preliminary data.</text>
</comment>
<dbReference type="Gene3D" id="3.90.25.10">
    <property type="entry name" value="UDP-galactose 4-epimerase, domain 1"/>
    <property type="match status" value="1"/>
</dbReference>
<evidence type="ECO:0000256" key="2">
    <source>
        <dbReference type="ARBA" id="ARBA00023235"/>
    </source>
</evidence>
<feature type="binding site" evidence="4">
    <location>
        <position position="43"/>
    </location>
    <ligand>
        <name>NADP(+)</name>
        <dbReference type="ChEBI" id="CHEBI:58349"/>
    </ligand>
</feature>
<feature type="active site" description="Proton acceptor" evidence="4">
    <location>
        <position position="183"/>
    </location>
</feature>
<protein>
    <recommendedName>
        <fullName evidence="4">ADP-L-glycero-D-manno-heptose-6-epimerase</fullName>
        <ecNumber evidence="4">5.1.3.20</ecNumber>
    </recommendedName>
    <alternativeName>
        <fullName evidence="4">ADP-L-glycero-beta-D-manno-heptose-6-epimerase</fullName>
        <shortName evidence="4">ADP-glyceromanno-heptose 6-epimerase</shortName>
        <shortName evidence="4">ADP-hep 6-epimerase</shortName>
        <shortName evidence="4">AGME</shortName>
    </alternativeName>
</protein>
<comment type="subunit">
    <text evidence="4">Homopentamer.</text>
</comment>
<dbReference type="HAMAP" id="MF_01601">
    <property type="entry name" value="Heptose_epimerase"/>
    <property type="match status" value="1"/>
</dbReference>
<feature type="binding site" evidence="4">
    <location>
        <begin position="206"/>
        <end position="209"/>
    </location>
    <ligand>
        <name>substrate</name>
    </ligand>
</feature>
<evidence type="ECO:0000256" key="3">
    <source>
        <dbReference type="ARBA" id="ARBA00023277"/>
    </source>
</evidence>
<feature type="binding site" evidence="4">
    <location>
        <position position="220"/>
    </location>
    <ligand>
        <name>substrate</name>
    </ligand>
</feature>
<feature type="binding site" evidence="4">
    <location>
        <position position="174"/>
    </location>
    <ligand>
        <name>substrate</name>
    </ligand>
</feature>
<dbReference type="InterPro" id="IPR011912">
    <property type="entry name" value="Heptose_epim"/>
</dbReference>
<feature type="binding site" evidence="4">
    <location>
        <begin position="36"/>
        <end position="37"/>
    </location>
    <ligand>
        <name>NADP(+)</name>
        <dbReference type="ChEBI" id="CHEBI:58349"/>
    </ligand>
</feature>
<gene>
    <name evidence="6" type="primary">rfaD</name>
    <name evidence="4" type="synonym">hldD</name>
    <name evidence="6" type="ORF">ENT73_03910</name>
</gene>
<dbReference type="EMBL" id="DSZU01000066">
    <property type="protein sequence ID" value="HGV55214.1"/>
    <property type="molecule type" value="Genomic_DNA"/>
</dbReference>
<organism evidence="6">
    <name type="scientific">Caldimicrobium thiodismutans</name>
    <dbReference type="NCBI Taxonomy" id="1653476"/>
    <lineage>
        <taxon>Bacteria</taxon>
        <taxon>Pseudomonadati</taxon>
        <taxon>Thermodesulfobacteriota</taxon>
        <taxon>Thermodesulfobacteria</taxon>
        <taxon>Thermodesulfobacteriales</taxon>
        <taxon>Thermodesulfobacteriaceae</taxon>
        <taxon>Caldimicrobium</taxon>
    </lineage>
</organism>
<feature type="binding site" evidence="4">
    <location>
        <position position="175"/>
    </location>
    <ligand>
        <name>NADP(+)</name>
        <dbReference type="ChEBI" id="CHEBI:58349"/>
    </ligand>
</feature>
<evidence type="ECO:0000259" key="5">
    <source>
        <dbReference type="Pfam" id="PF01370"/>
    </source>
</evidence>
<feature type="binding site" evidence="4">
    <location>
        <position position="183"/>
    </location>
    <ligand>
        <name>NADP(+)</name>
        <dbReference type="ChEBI" id="CHEBI:58349"/>
    </ligand>
</feature>
<dbReference type="Pfam" id="PF01370">
    <property type="entry name" value="Epimerase"/>
    <property type="match status" value="1"/>
</dbReference>
<feature type="binding site" evidence="4">
    <location>
        <position position="96"/>
    </location>
    <ligand>
        <name>NADP(+)</name>
        <dbReference type="ChEBI" id="CHEBI:58349"/>
    </ligand>
</feature>
<feature type="binding site" evidence="4">
    <location>
        <begin position="15"/>
        <end position="16"/>
    </location>
    <ligand>
        <name>NADP(+)</name>
        <dbReference type="ChEBI" id="CHEBI:58349"/>
    </ligand>
</feature>
<evidence type="ECO:0000313" key="6">
    <source>
        <dbReference type="EMBL" id="HGV55214.1"/>
    </source>
</evidence>
<dbReference type="PANTHER" id="PTHR43103">
    <property type="entry name" value="NUCLEOSIDE-DIPHOSPHATE-SUGAR EPIMERASE"/>
    <property type="match status" value="1"/>
</dbReference>
<comment type="function">
    <text evidence="4">Catalyzes the interconversion between ADP-D-glycero-beta-D-manno-heptose and ADP-L-glycero-beta-D-manno-heptose via an epimerization at carbon 6 of the heptose.</text>
</comment>
<dbReference type="CDD" id="cd05248">
    <property type="entry name" value="ADP_GME_SDR_e"/>
    <property type="match status" value="1"/>
</dbReference>
<dbReference type="GO" id="GO:0050661">
    <property type="term" value="F:NADP binding"/>
    <property type="evidence" value="ECO:0007669"/>
    <property type="project" value="InterPro"/>
</dbReference>
<proteinExistence type="inferred from homology"/>
<feature type="binding site" evidence="4">
    <location>
        <position position="285"/>
    </location>
    <ligand>
        <name>substrate</name>
    </ligand>
</feature>
<dbReference type="GO" id="GO:0005975">
    <property type="term" value="P:carbohydrate metabolic process"/>
    <property type="evidence" value="ECO:0007669"/>
    <property type="project" value="UniProtKB-UniRule"/>
</dbReference>
<comment type="pathway">
    <text evidence="4">Nucleotide-sugar biosynthesis; ADP-L-glycero-beta-D-manno-heptose biosynthesis; ADP-L-glycero-beta-D-manno-heptose from D-glycero-beta-D-manno-heptose 7-phosphate: step 4/4.</text>
</comment>
<dbReference type="PANTHER" id="PTHR43103:SF3">
    <property type="entry name" value="ADP-L-GLYCERO-D-MANNO-HEPTOSE-6-EPIMERASE"/>
    <property type="match status" value="1"/>
</dbReference>
<dbReference type="Gene3D" id="3.40.50.720">
    <property type="entry name" value="NAD(P)-binding Rossmann-like Domain"/>
    <property type="match status" value="1"/>
</dbReference>
<comment type="similarity">
    <text evidence="4">Belongs to the NAD(P)-dependent epimerase/dehydratase family. HldD subfamily.</text>
</comment>
<dbReference type="AlphaFoldDB" id="A0A832GQC1"/>
<dbReference type="UniPathway" id="UPA00356">
    <property type="reaction ID" value="UER00440"/>
</dbReference>
<name>A0A832GQC1_9BACT</name>
<dbReference type="GO" id="GO:0097171">
    <property type="term" value="P:ADP-L-glycero-beta-D-manno-heptose biosynthetic process"/>
    <property type="evidence" value="ECO:0007669"/>
    <property type="project" value="UniProtKB-UniPathway"/>
</dbReference>
<evidence type="ECO:0000256" key="4">
    <source>
        <dbReference type="HAMAP-Rule" id="MF_01601"/>
    </source>
</evidence>
<reference evidence="6" key="1">
    <citation type="journal article" date="2020" name="mSystems">
        <title>Genome- and Community-Level Interaction Insights into Carbon Utilization and Element Cycling Functions of Hydrothermarchaeota in Hydrothermal Sediment.</title>
        <authorList>
            <person name="Zhou Z."/>
            <person name="Liu Y."/>
            <person name="Xu W."/>
            <person name="Pan J."/>
            <person name="Luo Z.H."/>
            <person name="Li M."/>
        </authorList>
    </citation>
    <scope>NUCLEOTIDE SEQUENCE [LARGE SCALE GENOMIC DNA]</scope>
    <source>
        <strain evidence="6">SpSt-605</strain>
    </source>
</reference>